<dbReference type="InterPro" id="IPR036390">
    <property type="entry name" value="WH_DNA-bd_sf"/>
</dbReference>
<evidence type="ECO:0000313" key="6">
    <source>
        <dbReference type="Proteomes" id="UP000315364"/>
    </source>
</evidence>
<dbReference type="PANTHER" id="PTHR42756">
    <property type="entry name" value="TRANSCRIPTIONAL REGULATOR, MARR"/>
    <property type="match status" value="1"/>
</dbReference>
<dbReference type="OrthoDB" id="6331822at2"/>
<evidence type="ECO:0000256" key="3">
    <source>
        <dbReference type="ARBA" id="ARBA00023163"/>
    </source>
</evidence>
<dbReference type="PROSITE" id="PS50995">
    <property type="entry name" value="HTH_MARR_2"/>
    <property type="match status" value="1"/>
</dbReference>
<gene>
    <name evidence="5" type="ORF">FPZ08_20645</name>
</gene>
<dbReference type="InterPro" id="IPR000835">
    <property type="entry name" value="HTH_MarR-typ"/>
</dbReference>
<dbReference type="GO" id="GO:0003677">
    <property type="term" value="F:DNA binding"/>
    <property type="evidence" value="ECO:0007669"/>
    <property type="project" value="UniProtKB-KW"/>
</dbReference>
<evidence type="ECO:0000256" key="1">
    <source>
        <dbReference type="ARBA" id="ARBA00023015"/>
    </source>
</evidence>
<keyword evidence="3" id="KW-0804">Transcription</keyword>
<protein>
    <submittedName>
        <fullName evidence="5">MarR family transcriptional regulator</fullName>
    </submittedName>
</protein>
<dbReference type="Pfam" id="PF01047">
    <property type="entry name" value="MarR"/>
    <property type="match status" value="1"/>
</dbReference>
<keyword evidence="2" id="KW-0238">DNA-binding</keyword>
<dbReference type="InterPro" id="IPR036388">
    <property type="entry name" value="WH-like_DNA-bd_sf"/>
</dbReference>
<accession>A0A5B8LZ05</accession>
<evidence type="ECO:0000313" key="5">
    <source>
        <dbReference type="EMBL" id="QDZ12934.1"/>
    </source>
</evidence>
<proteinExistence type="predicted"/>
<dbReference type="InterPro" id="IPR023187">
    <property type="entry name" value="Tscrpt_reg_MarR-type_CS"/>
</dbReference>
<dbReference type="KEGG" id="dea:FPZ08_20645"/>
<dbReference type="AlphaFoldDB" id="A0A5B8LZ05"/>
<reference evidence="5 6" key="1">
    <citation type="submission" date="2019-07" db="EMBL/GenBank/DDBJ databases">
        <title>Full genome sequence of Devosia sp. Gsoil 520.</title>
        <authorList>
            <person name="Im W.-T."/>
        </authorList>
    </citation>
    <scope>NUCLEOTIDE SEQUENCE [LARGE SCALE GENOMIC DNA]</scope>
    <source>
        <strain evidence="5 6">Gsoil 520</strain>
    </source>
</reference>
<dbReference type="PROSITE" id="PS01117">
    <property type="entry name" value="HTH_MARR_1"/>
    <property type="match status" value="1"/>
</dbReference>
<sequence>MAVRKLDEEDVEGVGGKAAVSLGELEKSGGFVLRIAQLSAFERFFTVFGESEIRISEFTVLLALSENPGIRQGVLADVLKIKWSNMTKLVRALEDRGLIARHIPHDDRRSVVLSVTEAGKKQIDATAEKMYRSDREALSMLDDAEHAQLIALSRKIAGWPEVK</sequence>
<dbReference type="SMART" id="SM00347">
    <property type="entry name" value="HTH_MARR"/>
    <property type="match status" value="1"/>
</dbReference>
<name>A0A5B8LZ05_9HYPH</name>
<dbReference type="RefSeq" id="WP_146292438.1">
    <property type="nucleotide sequence ID" value="NZ_CP042304.1"/>
</dbReference>
<dbReference type="EMBL" id="CP042304">
    <property type="protein sequence ID" value="QDZ12934.1"/>
    <property type="molecule type" value="Genomic_DNA"/>
</dbReference>
<dbReference type="Proteomes" id="UP000315364">
    <property type="component" value="Chromosome"/>
</dbReference>
<feature type="domain" description="HTH marR-type" evidence="4">
    <location>
        <begin position="1"/>
        <end position="158"/>
    </location>
</feature>
<dbReference type="Gene3D" id="1.10.10.10">
    <property type="entry name" value="Winged helix-like DNA-binding domain superfamily/Winged helix DNA-binding domain"/>
    <property type="match status" value="1"/>
</dbReference>
<dbReference type="GO" id="GO:0003700">
    <property type="term" value="F:DNA-binding transcription factor activity"/>
    <property type="evidence" value="ECO:0007669"/>
    <property type="project" value="InterPro"/>
</dbReference>
<organism evidence="5 6">
    <name type="scientific">Devosia ginsengisoli</name>
    <dbReference type="NCBI Taxonomy" id="400770"/>
    <lineage>
        <taxon>Bacteria</taxon>
        <taxon>Pseudomonadati</taxon>
        <taxon>Pseudomonadota</taxon>
        <taxon>Alphaproteobacteria</taxon>
        <taxon>Hyphomicrobiales</taxon>
        <taxon>Devosiaceae</taxon>
        <taxon>Devosia</taxon>
    </lineage>
</organism>
<evidence type="ECO:0000256" key="2">
    <source>
        <dbReference type="ARBA" id="ARBA00023125"/>
    </source>
</evidence>
<evidence type="ECO:0000259" key="4">
    <source>
        <dbReference type="PROSITE" id="PS50995"/>
    </source>
</evidence>
<dbReference type="SUPFAM" id="SSF46785">
    <property type="entry name" value="Winged helix' DNA-binding domain"/>
    <property type="match status" value="1"/>
</dbReference>
<dbReference type="PANTHER" id="PTHR42756:SF1">
    <property type="entry name" value="TRANSCRIPTIONAL REPRESSOR OF EMRAB OPERON"/>
    <property type="match status" value="1"/>
</dbReference>
<dbReference type="PRINTS" id="PR00598">
    <property type="entry name" value="HTHMARR"/>
</dbReference>
<keyword evidence="6" id="KW-1185">Reference proteome</keyword>
<keyword evidence="1" id="KW-0805">Transcription regulation</keyword>